<proteinExistence type="predicted"/>
<feature type="compositionally biased region" description="Basic and acidic residues" evidence="1">
    <location>
        <begin position="56"/>
        <end position="71"/>
    </location>
</feature>
<dbReference type="EMBL" id="BPLQ01005811">
    <property type="protein sequence ID" value="GIY17575.1"/>
    <property type="molecule type" value="Genomic_DNA"/>
</dbReference>
<dbReference type="Proteomes" id="UP001054837">
    <property type="component" value="Unassembled WGS sequence"/>
</dbReference>
<accession>A0AAV4R7X4</accession>
<feature type="region of interest" description="Disordered" evidence="1">
    <location>
        <begin position="38"/>
        <end position="75"/>
    </location>
</feature>
<gene>
    <name evidence="2" type="ORF">CDAR_247471</name>
</gene>
<sequence length="90" mass="10617">MSLIFKTQKNYAQKSALHHPPTIKGLLDSYRQMWQTEFPNTTSTKQQKKKKMQSSKNHEVLTRTEDNEGRRSQTALHEAEGWDVLFWNQP</sequence>
<evidence type="ECO:0000313" key="2">
    <source>
        <dbReference type="EMBL" id="GIY17575.1"/>
    </source>
</evidence>
<reference evidence="2 3" key="1">
    <citation type="submission" date="2021-06" db="EMBL/GenBank/DDBJ databases">
        <title>Caerostris darwini draft genome.</title>
        <authorList>
            <person name="Kono N."/>
            <person name="Arakawa K."/>
        </authorList>
    </citation>
    <scope>NUCLEOTIDE SEQUENCE [LARGE SCALE GENOMIC DNA]</scope>
</reference>
<evidence type="ECO:0000256" key="1">
    <source>
        <dbReference type="SAM" id="MobiDB-lite"/>
    </source>
</evidence>
<comment type="caution">
    <text evidence="2">The sequence shown here is derived from an EMBL/GenBank/DDBJ whole genome shotgun (WGS) entry which is preliminary data.</text>
</comment>
<organism evidence="2 3">
    <name type="scientific">Caerostris darwini</name>
    <dbReference type="NCBI Taxonomy" id="1538125"/>
    <lineage>
        <taxon>Eukaryota</taxon>
        <taxon>Metazoa</taxon>
        <taxon>Ecdysozoa</taxon>
        <taxon>Arthropoda</taxon>
        <taxon>Chelicerata</taxon>
        <taxon>Arachnida</taxon>
        <taxon>Araneae</taxon>
        <taxon>Araneomorphae</taxon>
        <taxon>Entelegynae</taxon>
        <taxon>Araneoidea</taxon>
        <taxon>Araneidae</taxon>
        <taxon>Caerostris</taxon>
    </lineage>
</organism>
<evidence type="ECO:0000313" key="3">
    <source>
        <dbReference type="Proteomes" id="UP001054837"/>
    </source>
</evidence>
<protein>
    <submittedName>
        <fullName evidence="2">Uncharacterized protein</fullName>
    </submittedName>
</protein>
<dbReference type="AlphaFoldDB" id="A0AAV4R7X4"/>
<keyword evidence="3" id="KW-1185">Reference proteome</keyword>
<name>A0AAV4R7X4_9ARAC</name>